<evidence type="ECO:0000313" key="2">
    <source>
        <dbReference type="EMBL" id="PIZ87546.1"/>
    </source>
</evidence>
<keyword evidence="1" id="KW-0472">Membrane</keyword>
<protein>
    <submittedName>
        <fullName evidence="2">Uncharacterized protein</fullName>
    </submittedName>
</protein>
<comment type="caution">
    <text evidence="2">The sequence shown here is derived from an EMBL/GenBank/DDBJ whole genome shotgun (WGS) entry which is preliminary data.</text>
</comment>
<name>A0A2J0MGE3_9BACT</name>
<keyword evidence="1" id="KW-0812">Transmembrane</keyword>
<accession>A0A2J0MGE3</accession>
<organism evidence="2 3">
    <name type="scientific">Candidatus Nomurabacteria bacterium CG_4_10_14_0_2_um_filter_30_12</name>
    <dbReference type="NCBI Taxonomy" id="1974727"/>
    <lineage>
        <taxon>Bacteria</taxon>
        <taxon>Candidatus Nomuraibacteriota</taxon>
    </lineage>
</organism>
<gene>
    <name evidence="2" type="ORF">COX93_00695</name>
</gene>
<evidence type="ECO:0000256" key="1">
    <source>
        <dbReference type="SAM" id="Phobius"/>
    </source>
</evidence>
<evidence type="ECO:0000313" key="3">
    <source>
        <dbReference type="Proteomes" id="UP000228547"/>
    </source>
</evidence>
<dbReference type="Proteomes" id="UP000228547">
    <property type="component" value="Unassembled WGS sequence"/>
</dbReference>
<sequence length="289" mass="33098">MTFKKISIIIFLIFSILPINKIFAQIPNVGFVPGNIWYSKDPFEEKDKIKIYTFVYNSDERELSGTVVFFDKTTLLGKKDFTLGGKTAGDVSIDWTVSAGDHTVFGKIENAKFLISHGKYEEVFIAYNETEKSSRTVSKKITIGQTDNNTNSISNISDTISNSISNIKNTVEEKTPDFITKPINSTTNVLEEFRQNANITSDIKKEEIKKEIESLYSTKDISDKKVILDSKSSLDSKTTLPTYIIKPFKYVELFFLTIFSYITNNKIIFYGVFIVLVFFILRFIWKKIF</sequence>
<keyword evidence="1" id="KW-1133">Transmembrane helix</keyword>
<dbReference type="EMBL" id="PFOY01000012">
    <property type="protein sequence ID" value="PIZ87546.1"/>
    <property type="molecule type" value="Genomic_DNA"/>
</dbReference>
<proteinExistence type="predicted"/>
<dbReference type="AlphaFoldDB" id="A0A2J0MGE3"/>
<reference evidence="3" key="1">
    <citation type="submission" date="2017-09" db="EMBL/GenBank/DDBJ databases">
        <title>Depth-based differentiation of microbial function through sediment-hosted aquifers and enrichment of novel symbionts in the deep terrestrial subsurface.</title>
        <authorList>
            <person name="Probst A.J."/>
            <person name="Ladd B."/>
            <person name="Jarett J.K."/>
            <person name="Geller-Mcgrath D.E."/>
            <person name="Sieber C.M.K."/>
            <person name="Emerson J.B."/>
            <person name="Anantharaman K."/>
            <person name="Thomas B.C."/>
            <person name="Malmstrom R."/>
            <person name="Stieglmeier M."/>
            <person name="Klingl A."/>
            <person name="Woyke T."/>
            <person name="Ryan C.M."/>
            <person name="Banfield J.F."/>
        </authorList>
    </citation>
    <scope>NUCLEOTIDE SEQUENCE [LARGE SCALE GENOMIC DNA]</scope>
</reference>
<feature type="transmembrane region" description="Helical" evidence="1">
    <location>
        <begin position="267"/>
        <end position="285"/>
    </location>
</feature>